<dbReference type="PROSITE" id="PS00455">
    <property type="entry name" value="AMP_BINDING"/>
    <property type="match status" value="1"/>
</dbReference>
<evidence type="ECO:0000313" key="4">
    <source>
        <dbReference type="EMBL" id="MDO6575676.1"/>
    </source>
</evidence>
<protein>
    <recommendedName>
        <fullName evidence="1">Putative long chain fatty acid-CoA ligase VraA</fullName>
    </recommendedName>
    <alternativeName>
        <fullName evidence="2">Acyl-CoA synthetase</fullName>
    </alternativeName>
</protein>
<dbReference type="Pfam" id="PF00501">
    <property type="entry name" value="AMP-binding"/>
    <property type="match status" value="1"/>
</dbReference>
<organism evidence="4 5">
    <name type="scientific">Staphylococcus pasteuri_A</name>
    <dbReference type="NCBI Taxonomy" id="3062664"/>
    <lineage>
        <taxon>Bacteria</taxon>
        <taxon>Bacillati</taxon>
        <taxon>Bacillota</taxon>
        <taxon>Bacilli</taxon>
        <taxon>Bacillales</taxon>
        <taxon>Staphylococcaceae</taxon>
        <taxon>Staphylococcus</taxon>
    </lineage>
</organism>
<dbReference type="GO" id="GO:0050218">
    <property type="term" value="F:propionate-CoA ligase activity"/>
    <property type="evidence" value="ECO:0007669"/>
    <property type="project" value="TreeGrafter"/>
</dbReference>
<reference evidence="4" key="1">
    <citation type="submission" date="2023-07" db="EMBL/GenBank/DDBJ databases">
        <title>Genome content predicts the carbon catabolic preferences of heterotrophic bacteria.</title>
        <authorList>
            <person name="Gralka M."/>
        </authorList>
    </citation>
    <scope>NUCLEOTIDE SEQUENCE</scope>
    <source>
        <strain evidence="4">E2R20</strain>
    </source>
</reference>
<dbReference type="Gene3D" id="3.40.50.12780">
    <property type="entry name" value="N-terminal domain of ligase-like"/>
    <property type="match status" value="1"/>
</dbReference>
<evidence type="ECO:0000256" key="2">
    <source>
        <dbReference type="ARBA" id="ARBA00032875"/>
    </source>
</evidence>
<dbReference type="PANTHER" id="PTHR43347:SF3">
    <property type="entry name" value="ACYL-COA SYNTHETASE SHORT-CHAIN FAMILY MEMBER 3, MITOCHONDRIAL"/>
    <property type="match status" value="1"/>
</dbReference>
<name>A0AAW7YU14_9STAP</name>
<feature type="non-terminal residue" evidence="4">
    <location>
        <position position="1"/>
    </location>
</feature>
<dbReference type="InterPro" id="IPR000873">
    <property type="entry name" value="AMP-dep_synth/lig_dom"/>
</dbReference>
<dbReference type="EMBL" id="JAUOQO010001053">
    <property type="protein sequence ID" value="MDO6575676.1"/>
    <property type="molecule type" value="Genomic_DNA"/>
</dbReference>
<sequence length="77" mass="8348">VVHYKPLVDGAIELASHKPDFCVIFQREQEVATLVADRDVDWHGFQAGVEPAECLPVEGNHPAYVLYTSGTTGAPKG</sequence>
<evidence type="ECO:0000313" key="5">
    <source>
        <dbReference type="Proteomes" id="UP001170310"/>
    </source>
</evidence>
<feature type="non-terminal residue" evidence="4">
    <location>
        <position position="77"/>
    </location>
</feature>
<dbReference type="RefSeq" id="WP_303522850.1">
    <property type="nucleotide sequence ID" value="NZ_JAUOQO010001053.1"/>
</dbReference>
<evidence type="ECO:0000256" key="1">
    <source>
        <dbReference type="ARBA" id="ARBA00017625"/>
    </source>
</evidence>
<proteinExistence type="predicted"/>
<gene>
    <name evidence="4" type="ORF">Q4528_16335</name>
</gene>
<dbReference type="InterPro" id="IPR020845">
    <property type="entry name" value="AMP-binding_CS"/>
</dbReference>
<accession>A0AAW7YU14</accession>
<dbReference type="InterPro" id="IPR042099">
    <property type="entry name" value="ANL_N_sf"/>
</dbReference>
<evidence type="ECO:0000259" key="3">
    <source>
        <dbReference type="Pfam" id="PF00501"/>
    </source>
</evidence>
<dbReference type="PANTHER" id="PTHR43347">
    <property type="entry name" value="ACYL-COA SYNTHETASE"/>
    <property type="match status" value="1"/>
</dbReference>
<dbReference type="Proteomes" id="UP001170310">
    <property type="component" value="Unassembled WGS sequence"/>
</dbReference>
<feature type="domain" description="AMP-dependent synthetase/ligase" evidence="3">
    <location>
        <begin position="34"/>
        <end position="77"/>
    </location>
</feature>
<dbReference type="SUPFAM" id="SSF56801">
    <property type="entry name" value="Acetyl-CoA synthetase-like"/>
    <property type="match status" value="1"/>
</dbReference>
<dbReference type="AlphaFoldDB" id="A0AAW7YU14"/>
<keyword evidence="5" id="KW-1185">Reference proteome</keyword>
<comment type="caution">
    <text evidence="4">The sequence shown here is derived from an EMBL/GenBank/DDBJ whole genome shotgun (WGS) entry which is preliminary data.</text>
</comment>